<dbReference type="InterPro" id="IPR044259">
    <property type="entry name" value="CYP37-like"/>
</dbReference>
<evidence type="ECO:0000256" key="1">
    <source>
        <dbReference type="ARBA" id="ARBA00023078"/>
    </source>
</evidence>
<dbReference type="PANTHER" id="PTHR47318:SF1">
    <property type="entry name" value="PEPTIDYL-PROLYL CIS-TRANS ISOMERASE CYP37, CHLOROPLASTIC"/>
    <property type="match status" value="1"/>
</dbReference>
<proteinExistence type="predicted"/>
<dbReference type="STRING" id="1764295.A0A5B8MTE4"/>
<keyword evidence="1" id="KW-0793">Thylakoid</keyword>
<dbReference type="InterPro" id="IPR002130">
    <property type="entry name" value="Cyclophilin-type_PPIase_dom"/>
</dbReference>
<protein>
    <submittedName>
        <fullName evidence="3">Cyclophilin-type peptidyl-prolyl cis-trans isomerase</fullName>
    </submittedName>
</protein>
<gene>
    <name evidence="3" type="ORF">A3770_11p61150</name>
</gene>
<dbReference type="Pfam" id="PF00160">
    <property type="entry name" value="Pro_isomerase"/>
    <property type="match status" value="1"/>
</dbReference>
<dbReference type="AlphaFoldDB" id="A0A5B8MTE4"/>
<dbReference type="GO" id="GO:0003755">
    <property type="term" value="F:peptidyl-prolyl cis-trans isomerase activity"/>
    <property type="evidence" value="ECO:0007669"/>
    <property type="project" value="InterPro"/>
</dbReference>
<dbReference type="Pfam" id="PF21329">
    <property type="entry name" value="CYP38_PsbQ-like"/>
    <property type="match status" value="1"/>
</dbReference>
<name>A0A5B8MTE4_9CHLO</name>
<dbReference type="InterPro" id="IPR029000">
    <property type="entry name" value="Cyclophilin-like_dom_sf"/>
</dbReference>
<dbReference type="PANTHER" id="PTHR47318">
    <property type="entry name" value="PEPTIDYL-PROLYL CIS-TRANS ISOMERASE CYP37, CHLOROPLASTIC"/>
    <property type="match status" value="1"/>
</dbReference>
<dbReference type="PROSITE" id="PS50072">
    <property type="entry name" value="CSA_PPIASE_2"/>
    <property type="match status" value="1"/>
</dbReference>
<evidence type="ECO:0000259" key="2">
    <source>
        <dbReference type="PROSITE" id="PS50072"/>
    </source>
</evidence>
<sequence>MASPPRGRGRDWSQGRRLRRSCLASRRVGTGCHASRPRTKTWFSTLLESSLEVLGSKVPVVALCVCLQLPLAVASPAHAILKGNPNAKIPRNAEAALRRSTPVVNSEMAEIQKLLEDVASLLRIPQRKQWDKMGQKLTECRDKVRNPSVMEAILKDVTAGEEAQRQVRENIESMDVAFGQVLRGIEYKDATYSTKYLSVALSNVNTVELAQVRGLPYSLPRDLVAKYPVLTGRAQVRLTIRKKAGSPKLYVLDEETRQDSVGTVTIDLDGFSAPVTSGQLLTNIKSRKYDGIEILQDLNGTALIMNAKKGAFAQASEAEGAAEMDGGEPASSGEFVPKTLPLEIFQTGEFEPFYNQQLDVLEMEYPILPMSVFGAVVMSHDSADANKSSTENFFIYKFDESMGGLAGLSFDEGQFSVVGYVTSGADLVAQVEGGDVIEKVEILSGGDRLRRPGA</sequence>
<feature type="domain" description="PPIase cyclophilin-type" evidence="2">
    <location>
        <begin position="251"/>
        <end position="454"/>
    </location>
</feature>
<evidence type="ECO:0000313" key="3">
    <source>
        <dbReference type="EMBL" id="QDZ23597.1"/>
    </source>
</evidence>
<accession>A0A5B8MTE4</accession>
<dbReference type="OrthoDB" id="1735926at2759"/>
<dbReference type="Proteomes" id="UP000316726">
    <property type="component" value="Chromosome 11"/>
</dbReference>
<dbReference type="InterPro" id="IPR023222">
    <property type="entry name" value="PsbQ-like_dom_sf"/>
</dbReference>
<dbReference type="Gene3D" id="2.40.100.10">
    <property type="entry name" value="Cyclophilin-like"/>
    <property type="match status" value="1"/>
</dbReference>
<reference evidence="3 4" key="1">
    <citation type="submission" date="2018-07" db="EMBL/GenBank/DDBJ databases">
        <title>The complete nuclear genome of the prasinophyte Chloropicon primus (CCMP1205).</title>
        <authorList>
            <person name="Pombert J.-F."/>
            <person name="Otis C."/>
            <person name="Turmel M."/>
            <person name="Lemieux C."/>
        </authorList>
    </citation>
    <scope>NUCLEOTIDE SEQUENCE [LARGE SCALE GENOMIC DNA]</scope>
    <source>
        <strain evidence="3 4">CCMP1205</strain>
    </source>
</reference>
<keyword evidence="4" id="KW-1185">Reference proteome</keyword>
<evidence type="ECO:0000313" key="4">
    <source>
        <dbReference type="Proteomes" id="UP000316726"/>
    </source>
</evidence>
<dbReference type="SUPFAM" id="SSF50891">
    <property type="entry name" value="Cyclophilin-like"/>
    <property type="match status" value="1"/>
</dbReference>
<keyword evidence="3" id="KW-0413">Isomerase</keyword>
<organism evidence="3 4">
    <name type="scientific">Chloropicon primus</name>
    <dbReference type="NCBI Taxonomy" id="1764295"/>
    <lineage>
        <taxon>Eukaryota</taxon>
        <taxon>Viridiplantae</taxon>
        <taxon>Chlorophyta</taxon>
        <taxon>Chloropicophyceae</taxon>
        <taxon>Chloropicales</taxon>
        <taxon>Chloropicaceae</taxon>
        <taxon>Chloropicon</taxon>
    </lineage>
</organism>
<dbReference type="Gene3D" id="1.20.120.290">
    <property type="entry name" value="Oxygen-evolving enhancer protein 3 (PsbQ), four-helix up-down bundle"/>
    <property type="match status" value="1"/>
</dbReference>
<dbReference type="EMBL" id="CP031044">
    <property type="protein sequence ID" value="QDZ23597.1"/>
    <property type="molecule type" value="Genomic_DNA"/>
</dbReference>
<dbReference type="InterPro" id="IPR048563">
    <property type="entry name" value="CYP38_PsbQ-like"/>
</dbReference>